<evidence type="ECO:0000256" key="1">
    <source>
        <dbReference type="SAM" id="Phobius"/>
    </source>
</evidence>
<protein>
    <submittedName>
        <fullName evidence="2">Uncharacterized protein</fullName>
    </submittedName>
</protein>
<evidence type="ECO:0000313" key="2">
    <source>
        <dbReference type="EMBL" id="CDW25550.1"/>
    </source>
</evidence>
<sequence length="66" mass="8084">MYLTFTIVVVYFMHNIFEITFTSFMWFYAFQEIYIQYTCSTSRSYIHFLHLRLGIPLLCIFTLLSF</sequence>
<accession>A0A0K2TIA7</accession>
<keyword evidence="1" id="KW-1133">Transmembrane helix</keyword>
<proteinExistence type="predicted"/>
<keyword evidence="1" id="KW-0472">Membrane</keyword>
<dbReference type="EMBL" id="HACA01008189">
    <property type="protein sequence ID" value="CDW25550.1"/>
    <property type="molecule type" value="Transcribed_RNA"/>
</dbReference>
<feature type="transmembrane region" description="Helical" evidence="1">
    <location>
        <begin position="6"/>
        <end position="28"/>
    </location>
</feature>
<feature type="transmembrane region" description="Helical" evidence="1">
    <location>
        <begin position="49"/>
        <end position="65"/>
    </location>
</feature>
<reference evidence="2" key="1">
    <citation type="submission" date="2014-05" db="EMBL/GenBank/DDBJ databases">
        <authorList>
            <person name="Chronopoulou M."/>
        </authorList>
    </citation>
    <scope>NUCLEOTIDE SEQUENCE</scope>
    <source>
        <tissue evidence="2">Whole organism</tissue>
    </source>
</reference>
<dbReference type="AlphaFoldDB" id="A0A0K2TIA7"/>
<organism evidence="2">
    <name type="scientific">Lepeophtheirus salmonis</name>
    <name type="common">Salmon louse</name>
    <name type="synonym">Caligus salmonis</name>
    <dbReference type="NCBI Taxonomy" id="72036"/>
    <lineage>
        <taxon>Eukaryota</taxon>
        <taxon>Metazoa</taxon>
        <taxon>Ecdysozoa</taxon>
        <taxon>Arthropoda</taxon>
        <taxon>Crustacea</taxon>
        <taxon>Multicrustacea</taxon>
        <taxon>Hexanauplia</taxon>
        <taxon>Copepoda</taxon>
        <taxon>Siphonostomatoida</taxon>
        <taxon>Caligidae</taxon>
        <taxon>Lepeophtheirus</taxon>
    </lineage>
</organism>
<name>A0A0K2TIA7_LEPSM</name>
<keyword evidence="1" id="KW-0812">Transmembrane</keyword>